<sequence length="114" mass="13081">MVTTGLLYMLKSIVLIMIEDTSNSTRLAVTKLPFRVEYGYKIDQYFYPILIHCYLTVYSHVTATVAADTLYFALIQHACGMFSVVGHMLEHIGENINANFDLKPDKKNDKNYHK</sequence>
<organism evidence="9 10">
    <name type="scientific">Temnothorax curvispinosus</name>
    <dbReference type="NCBI Taxonomy" id="300111"/>
    <lineage>
        <taxon>Eukaryota</taxon>
        <taxon>Metazoa</taxon>
        <taxon>Ecdysozoa</taxon>
        <taxon>Arthropoda</taxon>
        <taxon>Hexapoda</taxon>
        <taxon>Insecta</taxon>
        <taxon>Pterygota</taxon>
        <taxon>Neoptera</taxon>
        <taxon>Endopterygota</taxon>
        <taxon>Hymenoptera</taxon>
        <taxon>Apocrita</taxon>
        <taxon>Aculeata</taxon>
        <taxon>Formicoidea</taxon>
        <taxon>Formicidae</taxon>
        <taxon>Myrmicinae</taxon>
        <taxon>Temnothorax</taxon>
    </lineage>
</organism>
<keyword evidence="4" id="KW-0552">Olfaction</keyword>
<reference evidence="10" key="1">
    <citation type="submission" date="2025-08" db="UniProtKB">
        <authorList>
            <consortium name="RefSeq"/>
        </authorList>
    </citation>
    <scope>IDENTIFICATION</scope>
    <source>
        <tissue evidence="10">Whole body</tissue>
    </source>
</reference>
<gene>
    <name evidence="10" type="primary">LOC112466269</name>
</gene>
<feature type="non-terminal residue" evidence="10">
    <location>
        <position position="114"/>
    </location>
</feature>
<dbReference type="GO" id="GO:0007165">
    <property type="term" value="P:signal transduction"/>
    <property type="evidence" value="ECO:0007669"/>
    <property type="project" value="UniProtKB-KW"/>
</dbReference>
<evidence type="ECO:0000256" key="7">
    <source>
        <dbReference type="ARBA" id="ARBA00023170"/>
    </source>
</evidence>
<comment type="subcellular location">
    <subcellularLocation>
        <location evidence="1">Membrane</location>
        <topology evidence="1">Multi-pass membrane protein</topology>
    </subcellularLocation>
</comment>
<evidence type="ECO:0000256" key="4">
    <source>
        <dbReference type="ARBA" id="ARBA00022725"/>
    </source>
</evidence>
<dbReference type="AlphaFoldDB" id="A0A6J1R5Y5"/>
<keyword evidence="5" id="KW-1133">Transmembrane helix</keyword>
<evidence type="ECO:0000256" key="3">
    <source>
        <dbReference type="ARBA" id="ARBA00022692"/>
    </source>
</evidence>
<dbReference type="GeneID" id="112466269"/>
<name>A0A6J1R5Y5_9HYME</name>
<keyword evidence="2" id="KW-0716">Sensory transduction</keyword>
<evidence type="ECO:0000313" key="10">
    <source>
        <dbReference type="RefSeq" id="XP_024890062.1"/>
    </source>
</evidence>
<keyword evidence="3" id="KW-0812">Transmembrane</keyword>
<proteinExistence type="predicted"/>
<dbReference type="InterPro" id="IPR004117">
    <property type="entry name" value="7tm6_olfct_rcpt"/>
</dbReference>
<dbReference type="GO" id="GO:0016020">
    <property type="term" value="C:membrane"/>
    <property type="evidence" value="ECO:0007669"/>
    <property type="project" value="UniProtKB-SubCell"/>
</dbReference>
<dbReference type="GO" id="GO:0004984">
    <property type="term" value="F:olfactory receptor activity"/>
    <property type="evidence" value="ECO:0007669"/>
    <property type="project" value="InterPro"/>
</dbReference>
<protein>
    <submittedName>
        <fullName evidence="10">Uncharacterized protein LOC112466269</fullName>
    </submittedName>
</protein>
<evidence type="ECO:0000256" key="8">
    <source>
        <dbReference type="ARBA" id="ARBA00023224"/>
    </source>
</evidence>
<evidence type="ECO:0000256" key="5">
    <source>
        <dbReference type="ARBA" id="ARBA00022989"/>
    </source>
</evidence>
<dbReference type="OrthoDB" id="6614360at2759"/>
<keyword evidence="7" id="KW-0675">Receptor</keyword>
<accession>A0A6J1R5Y5</accession>
<evidence type="ECO:0000256" key="6">
    <source>
        <dbReference type="ARBA" id="ARBA00023136"/>
    </source>
</evidence>
<evidence type="ECO:0000313" key="9">
    <source>
        <dbReference type="Proteomes" id="UP000504618"/>
    </source>
</evidence>
<dbReference type="Pfam" id="PF02949">
    <property type="entry name" value="7tm_6"/>
    <property type="match status" value="1"/>
</dbReference>
<dbReference type="GO" id="GO:0005549">
    <property type="term" value="F:odorant binding"/>
    <property type="evidence" value="ECO:0007669"/>
    <property type="project" value="InterPro"/>
</dbReference>
<evidence type="ECO:0000256" key="2">
    <source>
        <dbReference type="ARBA" id="ARBA00022606"/>
    </source>
</evidence>
<dbReference type="Proteomes" id="UP000504618">
    <property type="component" value="Unplaced"/>
</dbReference>
<keyword evidence="8" id="KW-0807">Transducer</keyword>
<evidence type="ECO:0000256" key="1">
    <source>
        <dbReference type="ARBA" id="ARBA00004141"/>
    </source>
</evidence>
<dbReference type="RefSeq" id="XP_024890062.1">
    <property type="nucleotide sequence ID" value="XM_025034294.1"/>
</dbReference>
<keyword evidence="6" id="KW-0472">Membrane</keyword>
<keyword evidence="9" id="KW-1185">Reference proteome</keyword>